<evidence type="ECO:0000313" key="7">
    <source>
        <dbReference type="EMBL" id="ODQ83255.1"/>
    </source>
</evidence>
<evidence type="ECO:0000259" key="6">
    <source>
        <dbReference type="PROSITE" id="PS50237"/>
    </source>
</evidence>
<organism evidence="7 8">
    <name type="scientific">Babjeviella inositovora NRRL Y-12698</name>
    <dbReference type="NCBI Taxonomy" id="984486"/>
    <lineage>
        <taxon>Eukaryota</taxon>
        <taxon>Fungi</taxon>
        <taxon>Dikarya</taxon>
        <taxon>Ascomycota</taxon>
        <taxon>Saccharomycotina</taxon>
        <taxon>Pichiomycetes</taxon>
        <taxon>Serinales incertae sedis</taxon>
        <taxon>Babjeviella</taxon>
    </lineage>
</organism>
<dbReference type="Gene3D" id="3.30.2160.10">
    <property type="entry name" value="Hect, E3 ligase catalytic domain"/>
    <property type="match status" value="1"/>
</dbReference>
<dbReference type="EMBL" id="KV454426">
    <property type="protein sequence ID" value="ODQ83255.1"/>
    <property type="molecule type" value="Genomic_DNA"/>
</dbReference>
<dbReference type="CDD" id="cd00078">
    <property type="entry name" value="HECTc"/>
    <property type="match status" value="1"/>
</dbReference>
<dbReference type="SUPFAM" id="SSF56204">
    <property type="entry name" value="Hect, E3 ligase catalytic domain"/>
    <property type="match status" value="1"/>
</dbReference>
<dbReference type="STRING" id="984486.A0A1E3R063"/>
<dbReference type="Proteomes" id="UP000094336">
    <property type="component" value="Unassembled WGS sequence"/>
</dbReference>
<dbReference type="InterPro" id="IPR035983">
    <property type="entry name" value="Hect_E3_ubiquitin_ligase"/>
</dbReference>
<dbReference type="SMART" id="SM00119">
    <property type="entry name" value="HECTc"/>
    <property type="match status" value="1"/>
</dbReference>
<dbReference type="PROSITE" id="PS50237">
    <property type="entry name" value="HECT"/>
    <property type="match status" value="1"/>
</dbReference>
<feature type="active site" description="Glycyl thioester intermediate" evidence="5">
    <location>
        <position position="426"/>
    </location>
</feature>
<dbReference type="OrthoDB" id="8068875at2759"/>
<evidence type="ECO:0000313" key="8">
    <source>
        <dbReference type="Proteomes" id="UP000094336"/>
    </source>
</evidence>
<dbReference type="EC" id="2.3.2.26" evidence="2"/>
<gene>
    <name evidence="7" type="ORF">BABINDRAFT_31588</name>
</gene>
<dbReference type="RefSeq" id="XP_018988583.1">
    <property type="nucleotide sequence ID" value="XM_019131551.1"/>
</dbReference>
<dbReference type="GO" id="GO:0000209">
    <property type="term" value="P:protein polyubiquitination"/>
    <property type="evidence" value="ECO:0007669"/>
    <property type="project" value="InterPro"/>
</dbReference>
<keyword evidence="4 5" id="KW-0833">Ubl conjugation pathway</keyword>
<dbReference type="Pfam" id="PF00632">
    <property type="entry name" value="HECT"/>
    <property type="match status" value="1"/>
</dbReference>
<dbReference type="Gene3D" id="3.30.2410.10">
    <property type="entry name" value="Hect, E3 ligase catalytic domain"/>
    <property type="match status" value="1"/>
</dbReference>
<dbReference type="AlphaFoldDB" id="A0A1E3R063"/>
<dbReference type="PANTHER" id="PTHR45700">
    <property type="entry name" value="UBIQUITIN-PROTEIN LIGASE E3C"/>
    <property type="match status" value="1"/>
</dbReference>
<dbReference type="InterPro" id="IPR000569">
    <property type="entry name" value="HECT_dom"/>
</dbReference>
<dbReference type="FunFam" id="3.30.2160.10:FF:000002">
    <property type="entry name" value="Putative Ubiquitin-protein ligase E3C"/>
    <property type="match status" value="1"/>
</dbReference>
<reference evidence="8" key="1">
    <citation type="submission" date="2016-05" db="EMBL/GenBank/DDBJ databases">
        <title>Comparative genomics of biotechnologically important yeasts.</title>
        <authorList>
            <consortium name="DOE Joint Genome Institute"/>
            <person name="Riley R."/>
            <person name="Haridas S."/>
            <person name="Wolfe K.H."/>
            <person name="Lopes M.R."/>
            <person name="Hittinger C.T."/>
            <person name="Goker M."/>
            <person name="Salamov A."/>
            <person name="Wisecaver J."/>
            <person name="Long T.M."/>
            <person name="Aerts A.L."/>
            <person name="Barry K."/>
            <person name="Choi C."/>
            <person name="Clum A."/>
            <person name="Coughlan A.Y."/>
            <person name="Deshpande S."/>
            <person name="Douglass A.P."/>
            <person name="Hanson S.J."/>
            <person name="Klenk H.-P."/>
            <person name="Labutti K."/>
            <person name="Lapidus A."/>
            <person name="Lindquist E."/>
            <person name="Lipzen A."/>
            <person name="Meier-Kolthoff J.P."/>
            <person name="Ohm R.A."/>
            <person name="Otillar R.P."/>
            <person name="Pangilinan J."/>
            <person name="Peng Y."/>
            <person name="Rokas A."/>
            <person name="Rosa C.A."/>
            <person name="Scheuner C."/>
            <person name="Sibirny A.A."/>
            <person name="Slot J.C."/>
            <person name="Stielow J.B."/>
            <person name="Sun H."/>
            <person name="Kurtzman C.P."/>
            <person name="Blackwell M."/>
            <person name="Grigoriev I.V."/>
            <person name="Jeffries T.W."/>
        </authorList>
    </citation>
    <scope>NUCLEOTIDE SEQUENCE [LARGE SCALE GENOMIC DNA]</scope>
    <source>
        <strain evidence="8">NRRL Y-12698</strain>
    </source>
</reference>
<dbReference type="FunFam" id="3.30.2410.10:FF:000003">
    <property type="entry name" value="probable E3 ubiquitin-protein ligase HERC4 isoform X1"/>
    <property type="match status" value="1"/>
</dbReference>
<keyword evidence="8" id="KW-1185">Reference proteome</keyword>
<feature type="domain" description="HECT" evidence="6">
    <location>
        <begin position="103"/>
        <end position="458"/>
    </location>
</feature>
<name>A0A1E3R063_9ASCO</name>
<protein>
    <recommendedName>
        <fullName evidence="2">HECT-type E3 ubiquitin transferase</fullName>
        <ecNumber evidence="2">2.3.2.26</ecNumber>
    </recommendedName>
</protein>
<evidence type="ECO:0000256" key="3">
    <source>
        <dbReference type="ARBA" id="ARBA00022679"/>
    </source>
</evidence>
<dbReference type="InterPro" id="IPR044611">
    <property type="entry name" value="E3A/B/C-like"/>
</dbReference>
<dbReference type="Gene3D" id="3.90.1750.10">
    <property type="entry name" value="Hect, E3 ligase catalytic domains"/>
    <property type="match status" value="1"/>
</dbReference>
<dbReference type="PANTHER" id="PTHR45700:SF2">
    <property type="entry name" value="UBIQUITIN-PROTEIN LIGASE E3C"/>
    <property type="match status" value="1"/>
</dbReference>
<evidence type="ECO:0000256" key="1">
    <source>
        <dbReference type="ARBA" id="ARBA00000885"/>
    </source>
</evidence>
<dbReference type="GO" id="GO:0006511">
    <property type="term" value="P:ubiquitin-dependent protein catabolic process"/>
    <property type="evidence" value="ECO:0007669"/>
    <property type="project" value="TreeGrafter"/>
</dbReference>
<evidence type="ECO:0000256" key="4">
    <source>
        <dbReference type="ARBA" id="ARBA00022786"/>
    </source>
</evidence>
<evidence type="ECO:0000256" key="5">
    <source>
        <dbReference type="PROSITE-ProRule" id="PRU00104"/>
    </source>
</evidence>
<evidence type="ECO:0000256" key="2">
    <source>
        <dbReference type="ARBA" id="ARBA00012485"/>
    </source>
</evidence>
<dbReference type="GeneID" id="30149404"/>
<dbReference type="GO" id="GO:0061630">
    <property type="term" value="F:ubiquitin protein ligase activity"/>
    <property type="evidence" value="ECO:0007669"/>
    <property type="project" value="UniProtKB-EC"/>
</dbReference>
<sequence>MNVEVGTVVAGRTKREVRGTPLNEHAFNYTLLQQLPFLIPFKTRVEIFQSLVSLDFSRVHQRGHRFNDFFNSDAYGKRQAGNIRRQHIIEDAYAEFGKLGDGFKEQLSITFYNEYDGDKPEAGIDGGGITKEFLTSIVRELSSSESGYFQETPSRGQLYPNPDIYYKLRSGVEKPEQLHRIEVFKFLGNVIGKCLYETVLIDMTFSPFFMSKWQNSSTRNVAQSRSTFNDLRDLDSELHHNLVKLLQLTGEDLASLDLNFTINEVVNGEVKTFDLIAQGSSIRVDEHNRLQYLQAVADFKLNRSLSFQTVSFVEGLYEMIPQQWLNMFNPFELQMLLSGGEKDINVDDLKQNVQYGGYDLDIDLTIRDFWEIFEHEMTPVERFKLIKFVTSVPRAPLLGFASLTPRFGIRNAGFQDRERLPTASTCVNLLKLPDYRDKKVLKEKLLYAINAEAGFDLS</sequence>
<accession>A0A1E3R063</accession>
<keyword evidence="3" id="KW-0808">Transferase</keyword>
<comment type="catalytic activity">
    <reaction evidence="1">
        <text>S-ubiquitinyl-[E2 ubiquitin-conjugating enzyme]-L-cysteine + [acceptor protein]-L-lysine = [E2 ubiquitin-conjugating enzyme]-L-cysteine + N(6)-ubiquitinyl-[acceptor protein]-L-lysine.</text>
        <dbReference type="EC" id="2.3.2.26"/>
    </reaction>
</comment>
<proteinExistence type="predicted"/>